<sequence length="336" mass="37487">MPNRRIGRQSKASKKNNEKGPVLNEEGAQRRMRSQRVRAWLKQSEAPKFPVDPDEQSHCDILDIIDISCGEELAADAEAGGVVEVADNGLDDSNECGGSECSIASGPSFMHHTTSRPPKPPRALCSACLGLYERTKRAKAPVRNKVMDNDPQSLTCDRWVLVKKRMPRSLPNTRRGLLSLLQLDTEGKQRVEVSFVCSRPHVFLIRNLRCCTRVPAGKQRKKNRRKRSREDSQDLRVAKQQRLQRRRRSRHQKIAGNPTGPSPNSCSSSWNCSGQEIDSGAAGDPTAEAIPASVTQETGKAKDARDKRESSKKTRGFRDLLAQLRGNSSMIVRETR</sequence>
<feature type="compositionally biased region" description="Low complexity" evidence="1">
    <location>
        <begin position="256"/>
        <end position="274"/>
    </location>
</feature>
<proteinExistence type="predicted"/>
<feature type="region of interest" description="Disordered" evidence="1">
    <location>
        <begin position="216"/>
        <end position="317"/>
    </location>
</feature>
<protein>
    <submittedName>
        <fullName evidence="2">(Atlantic silverside) hypothetical protein</fullName>
    </submittedName>
</protein>
<feature type="compositionally biased region" description="Basic residues" evidence="1">
    <location>
        <begin position="218"/>
        <end position="227"/>
    </location>
</feature>
<dbReference type="OrthoDB" id="8866850at2759"/>
<dbReference type="AlphaFoldDB" id="A0A8S4ARY0"/>
<reference evidence="2" key="1">
    <citation type="submission" date="2021-05" db="EMBL/GenBank/DDBJ databases">
        <authorList>
            <person name="Tigano A."/>
        </authorList>
    </citation>
    <scope>NUCLEOTIDE SEQUENCE</scope>
</reference>
<gene>
    <name evidence="2" type="ORF">MMEN_LOCUS8146</name>
</gene>
<accession>A0A8S4ARY0</accession>
<evidence type="ECO:0000256" key="1">
    <source>
        <dbReference type="SAM" id="MobiDB-lite"/>
    </source>
</evidence>
<evidence type="ECO:0000313" key="3">
    <source>
        <dbReference type="Proteomes" id="UP000677803"/>
    </source>
</evidence>
<keyword evidence="3" id="KW-1185">Reference proteome</keyword>
<evidence type="ECO:0000313" key="2">
    <source>
        <dbReference type="EMBL" id="CAG5897102.1"/>
    </source>
</evidence>
<name>A0A8S4ARY0_9TELE</name>
<feature type="compositionally biased region" description="Basic and acidic residues" evidence="1">
    <location>
        <begin position="228"/>
        <end position="237"/>
    </location>
</feature>
<dbReference type="Proteomes" id="UP000677803">
    <property type="component" value="Unassembled WGS sequence"/>
</dbReference>
<feature type="compositionally biased region" description="Basic and acidic residues" evidence="1">
    <location>
        <begin position="299"/>
        <end position="317"/>
    </location>
</feature>
<organism evidence="2 3">
    <name type="scientific">Menidia menidia</name>
    <name type="common">Atlantic silverside</name>
    <dbReference type="NCBI Taxonomy" id="238744"/>
    <lineage>
        <taxon>Eukaryota</taxon>
        <taxon>Metazoa</taxon>
        <taxon>Chordata</taxon>
        <taxon>Craniata</taxon>
        <taxon>Vertebrata</taxon>
        <taxon>Euteleostomi</taxon>
        <taxon>Actinopterygii</taxon>
        <taxon>Neopterygii</taxon>
        <taxon>Teleostei</taxon>
        <taxon>Neoteleostei</taxon>
        <taxon>Acanthomorphata</taxon>
        <taxon>Ovalentaria</taxon>
        <taxon>Atherinomorphae</taxon>
        <taxon>Atheriniformes</taxon>
        <taxon>Atherinopsidae</taxon>
        <taxon>Menidiinae</taxon>
        <taxon>Menidia</taxon>
    </lineage>
</organism>
<dbReference type="EMBL" id="CAJRST010007779">
    <property type="protein sequence ID" value="CAG5897102.1"/>
    <property type="molecule type" value="Genomic_DNA"/>
</dbReference>
<comment type="caution">
    <text evidence="2">The sequence shown here is derived from an EMBL/GenBank/DDBJ whole genome shotgun (WGS) entry which is preliminary data.</text>
</comment>
<feature type="region of interest" description="Disordered" evidence="1">
    <location>
        <begin position="1"/>
        <end position="36"/>
    </location>
</feature>
<feature type="compositionally biased region" description="Basic residues" evidence="1">
    <location>
        <begin position="242"/>
        <end position="253"/>
    </location>
</feature>
<feature type="compositionally biased region" description="Basic residues" evidence="1">
    <location>
        <begin position="1"/>
        <end position="14"/>
    </location>
</feature>